<dbReference type="STRING" id="1122192.SAMN02745673_02050"/>
<dbReference type="RefSeq" id="WP_078761400.1">
    <property type="nucleotide sequence ID" value="NZ_FUWS01000005.1"/>
</dbReference>
<protein>
    <recommendedName>
        <fullName evidence="5">DUF3558 domain-containing protein</fullName>
    </recommendedName>
</protein>
<reference evidence="3 4" key="1">
    <citation type="submission" date="2017-02" db="EMBL/GenBank/DDBJ databases">
        <authorList>
            <person name="Peterson S.W."/>
        </authorList>
    </citation>
    <scope>NUCLEOTIDE SEQUENCE [LARGE SCALE GENOMIC DNA]</scope>
    <source>
        <strain evidence="3 4">DSM 45154</strain>
    </source>
</reference>
<sequence length="200" mass="20113">MSLSPSSPLLSRLLAGGFVLAAGAVLTGCGAAPEPAPAQESPAATEESAEATPAEEQEAATGPIAVPADCEQAGTETAVAAHITDDMIFEEQGAEGQLSCLWVGVDLGSGEMSTIGVDYTSSGPNLAEIEGVVDGDEVYTLPEVEELGGVLQKVQVEDLGGSTVSLHLPDGPVITAVSVFTPLETAELEAIVIAAAGQLR</sequence>
<feature type="region of interest" description="Disordered" evidence="1">
    <location>
        <begin position="32"/>
        <end position="60"/>
    </location>
</feature>
<keyword evidence="2" id="KW-0732">Signal</keyword>
<evidence type="ECO:0000256" key="2">
    <source>
        <dbReference type="SAM" id="SignalP"/>
    </source>
</evidence>
<organism evidence="3 4">
    <name type="scientific">Marinactinospora thermotolerans DSM 45154</name>
    <dbReference type="NCBI Taxonomy" id="1122192"/>
    <lineage>
        <taxon>Bacteria</taxon>
        <taxon>Bacillati</taxon>
        <taxon>Actinomycetota</taxon>
        <taxon>Actinomycetes</taxon>
        <taxon>Streptosporangiales</taxon>
        <taxon>Nocardiopsidaceae</taxon>
        <taxon>Marinactinospora</taxon>
    </lineage>
</organism>
<feature type="compositionally biased region" description="Acidic residues" evidence="1">
    <location>
        <begin position="47"/>
        <end position="58"/>
    </location>
</feature>
<proteinExistence type="predicted"/>
<dbReference type="Proteomes" id="UP000190637">
    <property type="component" value="Unassembled WGS sequence"/>
</dbReference>
<dbReference type="AlphaFoldDB" id="A0A1T4Q5P5"/>
<accession>A0A1T4Q5P5</accession>
<evidence type="ECO:0000256" key="1">
    <source>
        <dbReference type="SAM" id="MobiDB-lite"/>
    </source>
</evidence>
<name>A0A1T4Q5P5_9ACTN</name>
<feature type="chain" id="PRO_5039397726" description="DUF3558 domain-containing protein" evidence="2">
    <location>
        <begin position="22"/>
        <end position="200"/>
    </location>
</feature>
<evidence type="ECO:0000313" key="4">
    <source>
        <dbReference type="Proteomes" id="UP000190637"/>
    </source>
</evidence>
<keyword evidence="4" id="KW-1185">Reference proteome</keyword>
<feature type="signal peptide" evidence="2">
    <location>
        <begin position="1"/>
        <end position="21"/>
    </location>
</feature>
<dbReference type="EMBL" id="FUWS01000005">
    <property type="protein sequence ID" value="SJZ98877.1"/>
    <property type="molecule type" value="Genomic_DNA"/>
</dbReference>
<feature type="compositionally biased region" description="Low complexity" evidence="1">
    <location>
        <begin position="32"/>
        <end position="46"/>
    </location>
</feature>
<evidence type="ECO:0008006" key="5">
    <source>
        <dbReference type="Google" id="ProtNLM"/>
    </source>
</evidence>
<gene>
    <name evidence="3" type="ORF">SAMN02745673_02050</name>
</gene>
<evidence type="ECO:0000313" key="3">
    <source>
        <dbReference type="EMBL" id="SJZ98877.1"/>
    </source>
</evidence>